<dbReference type="InParanoid" id="W2RV25"/>
<feature type="region of interest" description="Disordered" evidence="1">
    <location>
        <begin position="76"/>
        <end position="337"/>
    </location>
</feature>
<feature type="compositionally biased region" description="Basic and acidic residues" evidence="1">
    <location>
        <begin position="79"/>
        <end position="94"/>
    </location>
</feature>
<dbReference type="EMBL" id="KB822721">
    <property type="protein sequence ID" value="ETN39554.1"/>
    <property type="molecule type" value="Genomic_DNA"/>
</dbReference>
<gene>
    <name evidence="3" type="ORF">HMPREF1541_05780</name>
</gene>
<evidence type="ECO:0000256" key="2">
    <source>
        <dbReference type="SAM" id="Phobius"/>
    </source>
</evidence>
<dbReference type="GO" id="GO:0005935">
    <property type="term" value="C:cellular bud neck"/>
    <property type="evidence" value="ECO:0007669"/>
    <property type="project" value="TreeGrafter"/>
</dbReference>
<name>W2RV25_CYPE1</name>
<organism evidence="3 4">
    <name type="scientific">Cyphellophora europaea (strain CBS 101466)</name>
    <name type="common">Phialophora europaea</name>
    <dbReference type="NCBI Taxonomy" id="1220924"/>
    <lineage>
        <taxon>Eukaryota</taxon>
        <taxon>Fungi</taxon>
        <taxon>Dikarya</taxon>
        <taxon>Ascomycota</taxon>
        <taxon>Pezizomycotina</taxon>
        <taxon>Eurotiomycetes</taxon>
        <taxon>Chaetothyriomycetidae</taxon>
        <taxon>Chaetothyriales</taxon>
        <taxon>Cyphellophoraceae</taxon>
        <taxon>Cyphellophora</taxon>
    </lineage>
</organism>
<dbReference type="VEuPathDB" id="FungiDB:HMPREF1541_05780"/>
<feature type="compositionally biased region" description="Low complexity" evidence="1">
    <location>
        <begin position="297"/>
        <end position="306"/>
    </location>
</feature>
<keyword evidence="2" id="KW-0812">Transmembrane</keyword>
<dbReference type="OrthoDB" id="5401332at2759"/>
<keyword evidence="2" id="KW-1133">Transmembrane helix</keyword>
<dbReference type="GO" id="GO:0005886">
    <property type="term" value="C:plasma membrane"/>
    <property type="evidence" value="ECO:0007669"/>
    <property type="project" value="TreeGrafter"/>
</dbReference>
<dbReference type="PANTHER" id="PTHR40018">
    <property type="entry name" value="[PSI+] INDUCTION PROTEIN 2"/>
    <property type="match status" value="1"/>
</dbReference>
<sequence>MSNVIDEVKSAPDTFTSWDKCMDKAYCKWPAIIGIVVGSLILLSVLFCLVQCICCGVSCAKMLCCCCNGCDCGGKNRRRDRDDRPSHKDNEYHQLHSQNPYSGYQPPSMMAPTYRGVPQTATFEDSKGGDTLPAMPTWDNATTHRVEVQEPPRHRPDDVEMGRLNPGYSKGGYDQVPLSPASPTGAVPGYFPPQQSHPYQSDMGAQRMNHQSTGYGHGFDPAPIPSSPAPTYQTHAPHPSTGDRFMSGAASPPPHHYQSNSPSYAPSSTNYEPSHNDYSSRANTFSPPPAGTMPTGNSYSTYNNSSAFEAQTSPREARPPSLLQVGRKAVPGTRREV</sequence>
<feature type="compositionally biased region" description="Basic and acidic residues" evidence="1">
    <location>
        <begin position="142"/>
        <end position="161"/>
    </location>
</feature>
<dbReference type="eggNOG" id="ENOG502SAKR">
    <property type="taxonomic scope" value="Eukaryota"/>
</dbReference>
<protein>
    <submittedName>
        <fullName evidence="3">Uncharacterized protein</fullName>
    </submittedName>
</protein>
<dbReference type="GeneID" id="19973119"/>
<keyword evidence="4" id="KW-1185">Reference proteome</keyword>
<feature type="compositionally biased region" description="Polar residues" evidence="1">
    <location>
        <begin position="257"/>
        <end position="285"/>
    </location>
</feature>
<dbReference type="Proteomes" id="UP000030752">
    <property type="component" value="Unassembled WGS sequence"/>
</dbReference>
<dbReference type="AlphaFoldDB" id="W2RV25"/>
<evidence type="ECO:0000313" key="3">
    <source>
        <dbReference type="EMBL" id="ETN39554.1"/>
    </source>
</evidence>
<evidence type="ECO:0000313" key="4">
    <source>
        <dbReference type="Proteomes" id="UP000030752"/>
    </source>
</evidence>
<dbReference type="PANTHER" id="PTHR40018:SF1">
    <property type="entry name" value="[PSI+] INDUCTION PROTEIN 2"/>
    <property type="match status" value="1"/>
</dbReference>
<keyword evidence="2" id="KW-0472">Membrane</keyword>
<dbReference type="InterPro" id="IPR037504">
    <property type="entry name" value="PSI_induc_2"/>
</dbReference>
<evidence type="ECO:0000256" key="1">
    <source>
        <dbReference type="SAM" id="MobiDB-lite"/>
    </source>
</evidence>
<feature type="transmembrane region" description="Helical" evidence="2">
    <location>
        <begin position="29"/>
        <end position="47"/>
    </location>
</feature>
<reference evidence="3 4" key="1">
    <citation type="submission" date="2013-03" db="EMBL/GenBank/DDBJ databases">
        <title>The Genome Sequence of Phialophora europaea CBS 101466.</title>
        <authorList>
            <consortium name="The Broad Institute Genomics Platform"/>
            <person name="Cuomo C."/>
            <person name="de Hoog S."/>
            <person name="Gorbushina A."/>
            <person name="Walker B."/>
            <person name="Young S.K."/>
            <person name="Zeng Q."/>
            <person name="Gargeya S."/>
            <person name="Fitzgerald M."/>
            <person name="Haas B."/>
            <person name="Abouelleil A."/>
            <person name="Allen A.W."/>
            <person name="Alvarado L."/>
            <person name="Arachchi H.M."/>
            <person name="Berlin A.M."/>
            <person name="Chapman S.B."/>
            <person name="Gainer-Dewar J."/>
            <person name="Goldberg J."/>
            <person name="Griggs A."/>
            <person name="Gujja S."/>
            <person name="Hansen M."/>
            <person name="Howarth C."/>
            <person name="Imamovic A."/>
            <person name="Ireland A."/>
            <person name="Larimer J."/>
            <person name="McCowan C."/>
            <person name="Murphy C."/>
            <person name="Pearson M."/>
            <person name="Poon T.W."/>
            <person name="Priest M."/>
            <person name="Roberts A."/>
            <person name="Saif S."/>
            <person name="Shea T."/>
            <person name="Sisk P."/>
            <person name="Sykes S."/>
            <person name="Wortman J."/>
            <person name="Nusbaum C."/>
            <person name="Birren B."/>
        </authorList>
    </citation>
    <scope>NUCLEOTIDE SEQUENCE [LARGE SCALE GENOMIC DNA]</scope>
    <source>
        <strain evidence="3 4">CBS 101466</strain>
    </source>
</reference>
<dbReference type="HOGENOM" id="CLU_049361_1_0_1"/>
<accession>W2RV25</accession>
<proteinExistence type="predicted"/>
<dbReference type="RefSeq" id="XP_008718339.1">
    <property type="nucleotide sequence ID" value="XM_008720117.1"/>
</dbReference>
<dbReference type="STRING" id="1220924.W2RV25"/>